<dbReference type="SUPFAM" id="SSF57938">
    <property type="entry name" value="DnaJ/Hsp40 cysteine-rich domain"/>
    <property type="match status" value="1"/>
</dbReference>
<keyword evidence="1" id="KW-0472">Membrane</keyword>
<sequence>MASDSDGGGGINFSPLVRTLAKGAAVTLGGIFSITIISSTAISLLHKRGEIGSSSSMKKKNGSSSSCDVCREKGFYICKLCNGNGTIEWSPLYDPLFINPCLCPTCDGHRSVAGERIAKVFYVFKGYNFTWIVQWFNKLIPFS</sequence>
<dbReference type="Proteomes" id="UP001172457">
    <property type="component" value="Chromosome 8"/>
</dbReference>
<protein>
    <submittedName>
        <fullName evidence="2">Uncharacterized protein</fullName>
    </submittedName>
</protein>
<accession>A0AA38SMV6</accession>
<dbReference type="InterPro" id="IPR036410">
    <property type="entry name" value="HSP_DnaJ_Cys-rich_dom_sf"/>
</dbReference>
<comment type="caution">
    <text evidence="2">The sequence shown here is derived from an EMBL/GenBank/DDBJ whole genome shotgun (WGS) entry which is preliminary data.</text>
</comment>
<proteinExistence type="predicted"/>
<keyword evidence="1" id="KW-0812">Transmembrane</keyword>
<reference evidence="2" key="1">
    <citation type="submission" date="2023-03" db="EMBL/GenBank/DDBJ databases">
        <title>Chromosome-scale reference genome and RAD-based genetic map of yellow starthistle (Centaurea solstitialis) reveal putative structural variation and QTLs associated with invader traits.</title>
        <authorList>
            <person name="Reatini B."/>
            <person name="Cang F.A."/>
            <person name="Jiang Q."/>
            <person name="Mckibben M.T.W."/>
            <person name="Barker M.S."/>
            <person name="Rieseberg L.H."/>
            <person name="Dlugosch K.M."/>
        </authorList>
    </citation>
    <scope>NUCLEOTIDE SEQUENCE</scope>
    <source>
        <strain evidence="2">CAN-66</strain>
        <tissue evidence="2">Leaf</tissue>
    </source>
</reference>
<evidence type="ECO:0000313" key="3">
    <source>
        <dbReference type="Proteomes" id="UP001172457"/>
    </source>
</evidence>
<organism evidence="2 3">
    <name type="scientific">Centaurea solstitialis</name>
    <name type="common">yellow star-thistle</name>
    <dbReference type="NCBI Taxonomy" id="347529"/>
    <lineage>
        <taxon>Eukaryota</taxon>
        <taxon>Viridiplantae</taxon>
        <taxon>Streptophyta</taxon>
        <taxon>Embryophyta</taxon>
        <taxon>Tracheophyta</taxon>
        <taxon>Spermatophyta</taxon>
        <taxon>Magnoliopsida</taxon>
        <taxon>eudicotyledons</taxon>
        <taxon>Gunneridae</taxon>
        <taxon>Pentapetalae</taxon>
        <taxon>asterids</taxon>
        <taxon>campanulids</taxon>
        <taxon>Asterales</taxon>
        <taxon>Asteraceae</taxon>
        <taxon>Carduoideae</taxon>
        <taxon>Cardueae</taxon>
        <taxon>Centaureinae</taxon>
        <taxon>Centaurea</taxon>
    </lineage>
</organism>
<keyword evidence="1" id="KW-1133">Transmembrane helix</keyword>
<gene>
    <name evidence="2" type="ORF">OSB04_031564</name>
</gene>
<dbReference type="EMBL" id="JARYMX010000008">
    <property type="protein sequence ID" value="KAJ9538831.1"/>
    <property type="molecule type" value="Genomic_DNA"/>
</dbReference>
<dbReference type="AlphaFoldDB" id="A0AA38SMV6"/>
<evidence type="ECO:0000313" key="2">
    <source>
        <dbReference type="EMBL" id="KAJ9538831.1"/>
    </source>
</evidence>
<evidence type="ECO:0000256" key="1">
    <source>
        <dbReference type="SAM" id="Phobius"/>
    </source>
</evidence>
<feature type="transmembrane region" description="Helical" evidence="1">
    <location>
        <begin position="20"/>
        <end position="45"/>
    </location>
</feature>
<name>A0AA38SMV6_9ASTR</name>
<keyword evidence="3" id="KW-1185">Reference proteome</keyword>